<evidence type="ECO:0000256" key="3">
    <source>
        <dbReference type="ARBA" id="ARBA00012663"/>
    </source>
</evidence>
<dbReference type="GO" id="GO:0005975">
    <property type="term" value="P:carbohydrate metabolic process"/>
    <property type="evidence" value="ECO:0007669"/>
    <property type="project" value="InterPro"/>
</dbReference>
<dbReference type="GO" id="GO:0030203">
    <property type="term" value="P:glycosaminoglycan metabolic process"/>
    <property type="evidence" value="ECO:0007669"/>
    <property type="project" value="TreeGrafter"/>
</dbReference>
<dbReference type="InParanoid" id="A0A6J0BDE2"/>
<comment type="catalytic activity">
    <reaction evidence="1">
        <text>Hydrolysis of terminal non-reducing N-acetyl-D-hexosamine residues in N-acetyl-beta-D-hexosaminides.</text>
        <dbReference type="EC" id="3.2.1.52"/>
    </reaction>
</comment>
<organism evidence="13">
    <name type="scientific">Neodiprion lecontei</name>
    <name type="common">Redheaded pine sawfly</name>
    <dbReference type="NCBI Taxonomy" id="441921"/>
    <lineage>
        <taxon>Eukaryota</taxon>
        <taxon>Metazoa</taxon>
        <taxon>Ecdysozoa</taxon>
        <taxon>Arthropoda</taxon>
        <taxon>Hexapoda</taxon>
        <taxon>Insecta</taxon>
        <taxon>Pterygota</taxon>
        <taxon>Neoptera</taxon>
        <taxon>Endopterygota</taxon>
        <taxon>Hymenoptera</taxon>
        <taxon>Tenthredinoidea</taxon>
        <taxon>Diprionidae</taxon>
        <taxon>Diprioninae</taxon>
        <taxon>Neodiprion</taxon>
    </lineage>
</organism>
<dbReference type="InterPro" id="IPR029019">
    <property type="entry name" value="HEX_eukaryotic_N"/>
</dbReference>
<evidence type="ECO:0000256" key="7">
    <source>
        <dbReference type="ARBA" id="ARBA00023295"/>
    </source>
</evidence>
<dbReference type="InterPro" id="IPR025705">
    <property type="entry name" value="Beta_hexosaminidase_sua/sub"/>
</dbReference>
<dbReference type="InterPro" id="IPR015883">
    <property type="entry name" value="Glyco_hydro_20_cat"/>
</dbReference>
<dbReference type="Pfam" id="PF14845">
    <property type="entry name" value="Glycohydro_20b2"/>
    <property type="match status" value="1"/>
</dbReference>
<evidence type="ECO:0000256" key="8">
    <source>
        <dbReference type="PIRSR" id="PIRSR625705-1"/>
    </source>
</evidence>
<feature type="domain" description="Glycoside hydrolase family 20 catalytic" evidence="10">
    <location>
        <begin position="217"/>
        <end position="566"/>
    </location>
</feature>
<evidence type="ECO:0000256" key="6">
    <source>
        <dbReference type="ARBA" id="ARBA00023180"/>
    </source>
</evidence>
<sequence length="609" mass="68705">MGTGSVGMITVLAISIFLLYNCANAAVEDDLSSPWSYECKAGNCQKIKTTPKITTPLSLGVCQLFCGEAGALWPRPTGHLSLGNFVLQLNPNEIHLHDSSSARTESSSLIAKNIEILKNDLRTMGGDRLKSGGRGLIVHLGPRISSGNVKLTLETDESYILQISELGDGRLNASIDAKSYFGARHGLETLSQLIVYNGLYNKIQIVRDAYIVDGPVYPYRGVLLDTSRNFVDKPTILRTIRAMGMNKMNTFHWHITDSHSFPYESSTYPEFSNYGAYTPQNVYSNDDIKEILEYALLQGVRVMPEFDAPAHVGEGWQWVGDNTTVCFKKEPWLKYCVEPPCGQLNPASDRVYEILGGIYKDMITDFQPDIFHMGGDEVNINCWNTSDNLKEWMTSKGWGHKENDFYKVWDHFQSRALEKYVEANAGKQVPIIMWTSGLTNEENIKILNPSKYIIQIWTTGEDETIARLIRNNFKVIFSNYDAWYLDCGFGAWVGEGNNWCSPYKGWQKVYDNSPLAILTSQGFSPDKKNQILGGEATLWSEQTDSTTIDSRLWPRTAAVAERLWSEPKSSWIHAEHRMLMQRERMVAKGINADSLQPQWCAQNQGHCYL</sequence>
<dbReference type="SUPFAM" id="SSF55545">
    <property type="entry name" value="beta-N-acetylhexosaminidase-like domain"/>
    <property type="match status" value="1"/>
</dbReference>
<evidence type="ECO:0000313" key="13">
    <source>
        <dbReference type="RefSeq" id="XP_015512909.2"/>
    </source>
</evidence>
<keyword evidence="4 9" id="KW-0732">Signal</keyword>
<dbReference type="FunCoup" id="A0A6J0BDE2">
    <property type="interactions" value="425"/>
</dbReference>
<name>A0A6J0BDE2_NEOLC</name>
<dbReference type="SUPFAM" id="SSF51445">
    <property type="entry name" value="(Trans)glycosidases"/>
    <property type="match status" value="1"/>
</dbReference>
<keyword evidence="7" id="KW-0326">Glycosidase</keyword>
<keyword evidence="5" id="KW-0378">Hydrolase</keyword>
<evidence type="ECO:0000256" key="1">
    <source>
        <dbReference type="ARBA" id="ARBA00001231"/>
    </source>
</evidence>
<dbReference type="GO" id="GO:0005886">
    <property type="term" value="C:plasma membrane"/>
    <property type="evidence" value="ECO:0007669"/>
    <property type="project" value="TreeGrafter"/>
</dbReference>
<evidence type="ECO:0000313" key="12">
    <source>
        <dbReference type="Proteomes" id="UP000829291"/>
    </source>
</evidence>
<dbReference type="InterPro" id="IPR029018">
    <property type="entry name" value="Hex-like_dom2"/>
</dbReference>
<dbReference type="GeneID" id="107219255"/>
<dbReference type="RefSeq" id="XP_015512909.2">
    <property type="nucleotide sequence ID" value="XM_015657423.2"/>
</dbReference>
<evidence type="ECO:0000256" key="2">
    <source>
        <dbReference type="ARBA" id="ARBA00006285"/>
    </source>
</evidence>
<evidence type="ECO:0000259" key="10">
    <source>
        <dbReference type="Pfam" id="PF00728"/>
    </source>
</evidence>
<dbReference type="Gene3D" id="3.30.379.10">
    <property type="entry name" value="Chitobiase/beta-hexosaminidase domain 2-like"/>
    <property type="match status" value="1"/>
</dbReference>
<comment type="similarity">
    <text evidence="2">Belongs to the glycosyl hydrolase 20 family.</text>
</comment>
<feature type="domain" description="Beta-hexosaminidase eukaryotic type N-terminal" evidence="11">
    <location>
        <begin position="72"/>
        <end position="193"/>
    </location>
</feature>
<dbReference type="EC" id="3.2.1.52" evidence="3"/>
<accession>A0A6J0BDE2</accession>
<keyword evidence="6" id="KW-0325">Glycoprotein</keyword>
<evidence type="ECO:0000259" key="11">
    <source>
        <dbReference type="Pfam" id="PF14845"/>
    </source>
</evidence>
<dbReference type="KEGG" id="nlo:107219255"/>
<gene>
    <name evidence="13" type="primary">LOC107219255</name>
</gene>
<dbReference type="Pfam" id="PF00728">
    <property type="entry name" value="Glyco_hydro_20"/>
    <property type="match status" value="1"/>
</dbReference>
<proteinExistence type="inferred from homology"/>
<dbReference type="PANTHER" id="PTHR22600:SF26">
    <property type="entry name" value="BETA-N-ACETYLHEXOSAMINIDASE"/>
    <property type="match status" value="1"/>
</dbReference>
<feature type="chain" id="PRO_5046098402" description="beta-N-acetylhexosaminidase" evidence="9">
    <location>
        <begin position="26"/>
        <end position="609"/>
    </location>
</feature>
<dbReference type="OrthoDB" id="428480at2759"/>
<evidence type="ECO:0000256" key="9">
    <source>
        <dbReference type="SAM" id="SignalP"/>
    </source>
</evidence>
<dbReference type="Proteomes" id="UP000829291">
    <property type="component" value="Chromosome 4"/>
</dbReference>
<dbReference type="PANTHER" id="PTHR22600">
    <property type="entry name" value="BETA-HEXOSAMINIDASE"/>
    <property type="match status" value="1"/>
</dbReference>
<dbReference type="CDD" id="cd06562">
    <property type="entry name" value="GH20_HexA_HexB-like"/>
    <property type="match status" value="1"/>
</dbReference>
<evidence type="ECO:0000256" key="5">
    <source>
        <dbReference type="ARBA" id="ARBA00022801"/>
    </source>
</evidence>
<feature type="active site" description="Proton donor" evidence="8">
    <location>
        <position position="377"/>
    </location>
</feature>
<feature type="signal peptide" evidence="9">
    <location>
        <begin position="1"/>
        <end position="25"/>
    </location>
</feature>
<dbReference type="PRINTS" id="PR00738">
    <property type="entry name" value="GLHYDRLASE20"/>
</dbReference>
<evidence type="ECO:0000256" key="4">
    <source>
        <dbReference type="ARBA" id="ARBA00022729"/>
    </source>
</evidence>
<dbReference type="AlphaFoldDB" id="A0A6J0BDE2"/>
<keyword evidence="12" id="KW-1185">Reference proteome</keyword>
<dbReference type="GO" id="GO:0016231">
    <property type="term" value="F:beta-N-acetylglucosaminidase activity"/>
    <property type="evidence" value="ECO:0007669"/>
    <property type="project" value="TreeGrafter"/>
</dbReference>
<reference evidence="13" key="1">
    <citation type="submission" date="2025-08" db="UniProtKB">
        <authorList>
            <consortium name="RefSeq"/>
        </authorList>
    </citation>
    <scope>IDENTIFICATION</scope>
    <source>
        <tissue evidence="13">Thorax and Abdomen</tissue>
    </source>
</reference>
<protein>
    <recommendedName>
        <fullName evidence="3">beta-N-acetylhexosaminidase</fullName>
        <ecNumber evidence="3">3.2.1.52</ecNumber>
    </recommendedName>
</protein>
<dbReference type="InterPro" id="IPR017853">
    <property type="entry name" value="GH"/>
</dbReference>
<dbReference type="Gene3D" id="3.20.20.80">
    <property type="entry name" value="Glycosidases"/>
    <property type="match status" value="1"/>
</dbReference>